<evidence type="ECO:0000256" key="1">
    <source>
        <dbReference type="SAM" id="MobiDB-lite"/>
    </source>
</evidence>
<reference evidence="2 3" key="1">
    <citation type="submission" date="2023-08" db="EMBL/GenBank/DDBJ databases">
        <title>A Necator americanus chromosomal reference genome.</title>
        <authorList>
            <person name="Ilik V."/>
            <person name="Petrzelkova K.J."/>
            <person name="Pardy F."/>
            <person name="Fuh T."/>
            <person name="Niatou-Singa F.S."/>
            <person name="Gouil Q."/>
            <person name="Baker L."/>
            <person name="Ritchie M.E."/>
            <person name="Jex A.R."/>
            <person name="Gazzola D."/>
            <person name="Li H."/>
            <person name="Toshio Fujiwara R."/>
            <person name="Zhan B."/>
            <person name="Aroian R.V."/>
            <person name="Pafco B."/>
            <person name="Schwarz E.M."/>
        </authorList>
    </citation>
    <scope>NUCLEOTIDE SEQUENCE [LARGE SCALE GENOMIC DNA]</scope>
    <source>
        <strain evidence="2 3">Aroian</strain>
        <tissue evidence="2">Whole animal</tissue>
    </source>
</reference>
<comment type="caution">
    <text evidence="2">The sequence shown here is derived from an EMBL/GenBank/DDBJ whole genome shotgun (WGS) entry which is preliminary data.</text>
</comment>
<feature type="region of interest" description="Disordered" evidence="1">
    <location>
        <begin position="840"/>
        <end position="887"/>
    </location>
</feature>
<feature type="region of interest" description="Disordered" evidence="1">
    <location>
        <begin position="1001"/>
        <end position="1047"/>
    </location>
</feature>
<feature type="region of interest" description="Disordered" evidence="1">
    <location>
        <begin position="765"/>
        <end position="787"/>
    </location>
</feature>
<evidence type="ECO:0000313" key="3">
    <source>
        <dbReference type="Proteomes" id="UP001303046"/>
    </source>
</evidence>
<organism evidence="2 3">
    <name type="scientific">Necator americanus</name>
    <name type="common">Human hookworm</name>
    <dbReference type="NCBI Taxonomy" id="51031"/>
    <lineage>
        <taxon>Eukaryota</taxon>
        <taxon>Metazoa</taxon>
        <taxon>Ecdysozoa</taxon>
        <taxon>Nematoda</taxon>
        <taxon>Chromadorea</taxon>
        <taxon>Rhabditida</taxon>
        <taxon>Rhabditina</taxon>
        <taxon>Rhabditomorpha</taxon>
        <taxon>Strongyloidea</taxon>
        <taxon>Ancylostomatidae</taxon>
        <taxon>Bunostominae</taxon>
        <taxon>Necator</taxon>
    </lineage>
</organism>
<proteinExistence type="predicted"/>
<keyword evidence="3" id="KW-1185">Reference proteome</keyword>
<gene>
    <name evidence="2" type="primary">Necator_chrV.g17598</name>
    <name evidence="2" type="ORF">RB195_012808</name>
</gene>
<feature type="region of interest" description="Disordered" evidence="1">
    <location>
        <begin position="614"/>
        <end position="635"/>
    </location>
</feature>
<sequence>MDECGQPRSQKVDSFSAVEQRADFWKVRIVRQCSGSSKVYLFPSLLEWFNERPQSVLNNALVKRESQLDIEIPEVLATSPRPCPGPYVNGDPLTLFVAGNMTTRPSSQDIVAHLQRSYLELYQRNGRELVSLIDASLLLNEASFARKISEENNYQHDLLQLHLNQSTHDKWDNHKTSVMLRLSCGGVPSNELWEAATITRLICDMMAGPRSRRRSAVAEMAASGLKLDAMVLAKLYFPEDYICEQLTRECSCLFQNTVNADVLEIVRLINSAVNPFFERRMLRCIDQLCCYRILRIDFALNEHAPLQRKLVGRLELAQHVRFVIADALAYRNFGAVIVIAENATVHLDKYSFFTGVEQIVYPLAMTLLSEAARTIFHAKPASIGWKKQSDVSDKLGLFLQRHPNGYIGGLVEMWLNRSALVDIAESNDVYRQRSLRSSIESIAIVLREDTTLNPICRGLLIFACDFVCSVLEVIFGRSCPRIDVLVENPYIDRHTGMSMIRKLSRRMLCGHPDERVLVVLSQLCPVSMMERQDASSYGFVDSKEDVLEARESVVDFQISKIPSSIVEPVHSSTASSEIAIHDRTRELVMVSDVDHNFCEGNDQSLRRNTCAYTGSSESDRCAPDNDDLAESEQSLDQNDVLSVAPSRSVCEQVETMMAGVKYCKERELVTSGAEQKIHVDDAEQSSAEEAGITFDVPPLESIGQDELSLADTVEVNAQIGSKSATLNQENKKEDDEKESFNQNHNKENKQDDHLLHAMDYGQGVTQSNLSESSSLTPTMKTSDAVEEHSIPVDGVKNLSVSIPKVFFTSPLDSDLGSSNTSSDDDIAAVLNHSLSTRIISEKSQTNPEGNELEIRSTTEEETKHLESRRNMKHLEQGNSFDHVGPVSDSDSCLPNSLKYAHGDSKDDPCGNENSCASENIQEQVGVESESAEDVKAFRVQKKFMSGGFAVPDSPADCNFGYITSKKEDTTFRGHSLSEGRSGFENEGSCSFRGGRPNYSGIGTRCSDKGSLRDSNRNHEGSGGYRGRGGYGGRNRNNNRSFERLPWQ</sequence>
<accession>A0ABR1DST1</accession>
<feature type="compositionally biased region" description="Basic and acidic residues" evidence="1">
    <location>
        <begin position="1005"/>
        <end position="1019"/>
    </location>
</feature>
<feature type="compositionally biased region" description="Gly residues" evidence="1">
    <location>
        <begin position="1020"/>
        <end position="1032"/>
    </location>
</feature>
<feature type="compositionally biased region" description="Polar residues" evidence="1">
    <location>
        <begin position="765"/>
        <end position="781"/>
    </location>
</feature>
<dbReference type="Proteomes" id="UP001303046">
    <property type="component" value="Unassembled WGS sequence"/>
</dbReference>
<protein>
    <submittedName>
        <fullName evidence="2">Uncharacterized protein</fullName>
    </submittedName>
</protein>
<name>A0ABR1DST1_NECAM</name>
<feature type="compositionally biased region" description="Basic and acidic residues" evidence="1">
    <location>
        <begin position="852"/>
        <end position="875"/>
    </location>
</feature>
<feature type="region of interest" description="Disordered" evidence="1">
    <location>
        <begin position="720"/>
        <end position="748"/>
    </location>
</feature>
<evidence type="ECO:0000313" key="2">
    <source>
        <dbReference type="EMBL" id="KAK6753444.1"/>
    </source>
</evidence>
<dbReference type="EMBL" id="JAVFWL010000005">
    <property type="protein sequence ID" value="KAK6753444.1"/>
    <property type="molecule type" value="Genomic_DNA"/>
</dbReference>